<evidence type="ECO:0000256" key="1">
    <source>
        <dbReference type="ARBA" id="ARBA00023172"/>
    </source>
</evidence>
<comment type="caution">
    <text evidence="2">The sequence shown here is derived from an EMBL/GenBank/DDBJ whole genome shotgun (WGS) entry which is preliminary data.</text>
</comment>
<name>A0ABD7M9S4_MICLU</name>
<dbReference type="InterPro" id="IPR011010">
    <property type="entry name" value="DNA_brk_join_enz"/>
</dbReference>
<sequence length="312" mass="34544">MPRSTALEITDYRPATIPGPAWNRIADFTRAVAADTQAHHDNRFNTRDLMGAIAHHVHWVTDAACLPLDRSVVFHRDVIEDYIAHGTPTLGPGSRSTRRSFLLRAAEAVLPGDERVTRLYPHHKDAPARPYSAFEQRALRSWAVGQTTAQRRLDCHTILALGLGAGLGSADMMSLRVEHIDADDHGVVIHVTRPGAERDVPVLATWEEPLINVLAARGLDDWALGPSRTGMNKNWLANFLKRTLPEHGVTVEVARLRNTWLVHHITAGTPLGPLAFAAGLETFRTIEKVLRYVPQPSHDEARAYLRQAKAGL</sequence>
<evidence type="ECO:0000313" key="2">
    <source>
        <dbReference type="EMBL" id="SHL77881.1"/>
    </source>
</evidence>
<dbReference type="SUPFAM" id="SSF56349">
    <property type="entry name" value="DNA breaking-rejoining enzymes"/>
    <property type="match status" value="1"/>
</dbReference>
<dbReference type="GO" id="GO:0006310">
    <property type="term" value="P:DNA recombination"/>
    <property type="evidence" value="ECO:0007669"/>
    <property type="project" value="UniProtKB-KW"/>
</dbReference>
<evidence type="ECO:0000313" key="3">
    <source>
        <dbReference type="Proteomes" id="UP000184253"/>
    </source>
</evidence>
<evidence type="ECO:0008006" key="4">
    <source>
        <dbReference type="Google" id="ProtNLM"/>
    </source>
</evidence>
<dbReference type="Gene3D" id="1.10.443.10">
    <property type="entry name" value="Intergrase catalytic core"/>
    <property type="match status" value="1"/>
</dbReference>
<dbReference type="RefSeq" id="WP_073117144.1">
    <property type="nucleotide sequence ID" value="NZ_FRCE01000011.1"/>
</dbReference>
<protein>
    <recommendedName>
        <fullName evidence="4">Tyr recombinase domain-containing protein</fullName>
    </recommendedName>
</protein>
<dbReference type="Proteomes" id="UP000184253">
    <property type="component" value="Unassembled WGS sequence"/>
</dbReference>
<keyword evidence="1" id="KW-0233">DNA recombination</keyword>
<gene>
    <name evidence="2" type="ORF">SAMN04487849_1118</name>
</gene>
<dbReference type="InterPro" id="IPR013762">
    <property type="entry name" value="Integrase-like_cat_sf"/>
</dbReference>
<reference evidence="2 3" key="1">
    <citation type="submission" date="2016-11" db="EMBL/GenBank/DDBJ databases">
        <authorList>
            <person name="Varghese N."/>
            <person name="Submissions S."/>
        </authorList>
    </citation>
    <scope>NUCLEOTIDE SEQUENCE [LARGE SCALE GENOMIC DNA]</scope>
    <source>
        <strain evidence="2 3">VTM4R57</strain>
    </source>
</reference>
<dbReference type="EMBL" id="FRCE01000011">
    <property type="protein sequence ID" value="SHL77881.1"/>
    <property type="molecule type" value="Genomic_DNA"/>
</dbReference>
<accession>A0ABD7M9S4</accession>
<proteinExistence type="predicted"/>
<dbReference type="AlphaFoldDB" id="A0ABD7M9S4"/>
<organism evidence="2 3">
    <name type="scientific">Micrococcus luteus</name>
    <name type="common">Micrococcus lysodeikticus</name>
    <dbReference type="NCBI Taxonomy" id="1270"/>
    <lineage>
        <taxon>Bacteria</taxon>
        <taxon>Bacillati</taxon>
        <taxon>Actinomycetota</taxon>
        <taxon>Actinomycetes</taxon>
        <taxon>Micrococcales</taxon>
        <taxon>Micrococcaceae</taxon>
        <taxon>Micrococcus</taxon>
    </lineage>
</organism>